<dbReference type="EMBL" id="HBEH01000981">
    <property type="protein sequence ID" value="CAD8344094.1"/>
    <property type="molecule type" value="Transcribed_RNA"/>
</dbReference>
<keyword evidence="1" id="KW-1133">Transmembrane helix</keyword>
<keyword evidence="1" id="KW-0472">Membrane</keyword>
<name>A0A7R9ZUG6_9STRA</name>
<feature type="transmembrane region" description="Helical" evidence="1">
    <location>
        <begin position="64"/>
        <end position="85"/>
    </location>
</feature>
<dbReference type="SUPFAM" id="SSF81321">
    <property type="entry name" value="Family A G protein-coupled receptor-like"/>
    <property type="match status" value="1"/>
</dbReference>
<dbReference type="AlphaFoldDB" id="A0A7R9ZUG6"/>
<evidence type="ECO:0008006" key="3">
    <source>
        <dbReference type="Google" id="ProtNLM"/>
    </source>
</evidence>
<proteinExistence type="predicted"/>
<organism evidence="2">
    <name type="scientific">Pseudo-nitzschia arenysensis</name>
    <dbReference type="NCBI Taxonomy" id="697910"/>
    <lineage>
        <taxon>Eukaryota</taxon>
        <taxon>Sar</taxon>
        <taxon>Stramenopiles</taxon>
        <taxon>Ochrophyta</taxon>
        <taxon>Bacillariophyta</taxon>
        <taxon>Bacillariophyceae</taxon>
        <taxon>Bacillariophycidae</taxon>
        <taxon>Bacillariales</taxon>
        <taxon>Bacillariaceae</taxon>
        <taxon>Pseudo-nitzschia</taxon>
    </lineage>
</organism>
<feature type="transmembrane region" description="Helical" evidence="1">
    <location>
        <begin position="20"/>
        <end position="52"/>
    </location>
</feature>
<feature type="transmembrane region" description="Helical" evidence="1">
    <location>
        <begin position="273"/>
        <end position="293"/>
    </location>
</feature>
<accession>A0A7R9ZUG6</accession>
<keyword evidence="1" id="KW-0812">Transmembrane</keyword>
<feature type="transmembrane region" description="Helical" evidence="1">
    <location>
        <begin position="237"/>
        <end position="261"/>
    </location>
</feature>
<feature type="transmembrane region" description="Helical" evidence="1">
    <location>
        <begin position="115"/>
        <end position="138"/>
    </location>
</feature>
<feature type="transmembrane region" description="Helical" evidence="1">
    <location>
        <begin position="159"/>
        <end position="176"/>
    </location>
</feature>
<reference evidence="2" key="1">
    <citation type="submission" date="2021-01" db="EMBL/GenBank/DDBJ databases">
        <authorList>
            <person name="Corre E."/>
            <person name="Pelletier E."/>
            <person name="Niang G."/>
            <person name="Scheremetjew M."/>
            <person name="Finn R."/>
            <person name="Kale V."/>
            <person name="Holt S."/>
            <person name="Cochrane G."/>
            <person name="Meng A."/>
            <person name="Brown T."/>
            <person name="Cohen L."/>
        </authorList>
    </citation>
    <scope>NUCLEOTIDE SEQUENCE</scope>
    <source>
        <strain evidence="2">B593</strain>
    </source>
</reference>
<feature type="transmembrane region" description="Helical" evidence="1">
    <location>
        <begin position="196"/>
        <end position="217"/>
    </location>
</feature>
<protein>
    <recommendedName>
        <fullName evidence="3">G-protein coupled receptors family 1 profile domain-containing protein</fullName>
    </recommendedName>
</protein>
<dbReference type="Gene3D" id="1.20.1070.10">
    <property type="entry name" value="Rhodopsin 7-helix transmembrane proteins"/>
    <property type="match status" value="1"/>
</dbReference>
<gene>
    <name evidence="2" type="ORF">PARE0329_LOCUS729</name>
</gene>
<sequence>MSSNMDSTSSMALMLADSIVYKVLIVTVLSIASIAVIVSAILLVAMTLPLLIPRQRKKYSTYNLYLAYLSIPDLVAYSYIVHLILTRHDADFHPKTDKDGAVQWMFEDNRFDHNVYAMCVASNLYTNAFLIHECYLLLKDSANTRRHAPPTVKRVTQQALVAYGMGIFAFVMEFFLSDILEGEEKNIRIWFGLYQALSFTIFVTIPLSVLLILWVTIHKEGLVRSTGSMYDGRLKVLVSYFVRIVVSYLSLWMPATISYMVYWSTREITPTKVIAYFIFLLLSGSQATLNFILSLTKPDARKFVVNLLVCEYCFKPHEKTEEDEDTTSSTILHDPYLGLDEAVELTSRHLALTA</sequence>
<evidence type="ECO:0000313" key="2">
    <source>
        <dbReference type="EMBL" id="CAD8344094.1"/>
    </source>
</evidence>
<evidence type="ECO:0000256" key="1">
    <source>
        <dbReference type="SAM" id="Phobius"/>
    </source>
</evidence>